<keyword evidence="3" id="KW-1185">Reference proteome</keyword>
<evidence type="ECO:0000256" key="1">
    <source>
        <dbReference type="SAM" id="MobiDB-lite"/>
    </source>
</evidence>
<dbReference type="Gene3D" id="3.30.559.10">
    <property type="entry name" value="Chloramphenicol acetyltransferase-like domain"/>
    <property type="match status" value="1"/>
</dbReference>
<name>A0AAW0QHD5_9PEZI</name>
<proteinExistence type="predicted"/>
<organism evidence="2 3">
    <name type="scientific">Apiospora kogelbergensis</name>
    <dbReference type="NCBI Taxonomy" id="1337665"/>
    <lineage>
        <taxon>Eukaryota</taxon>
        <taxon>Fungi</taxon>
        <taxon>Dikarya</taxon>
        <taxon>Ascomycota</taxon>
        <taxon>Pezizomycotina</taxon>
        <taxon>Sordariomycetes</taxon>
        <taxon>Xylariomycetidae</taxon>
        <taxon>Amphisphaeriales</taxon>
        <taxon>Apiosporaceae</taxon>
        <taxon>Apiospora</taxon>
    </lineage>
</organism>
<dbReference type="Proteomes" id="UP001392437">
    <property type="component" value="Unassembled WGS sequence"/>
</dbReference>
<evidence type="ECO:0000313" key="3">
    <source>
        <dbReference type="Proteomes" id="UP001392437"/>
    </source>
</evidence>
<dbReference type="InterPro" id="IPR023213">
    <property type="entry name" value="CAT-like_dom_sf"/>
</dbReference>
<feature type="compositionally biased region" description="Polar residues" evidence="1">
    <location>
        <begin position="20"/>
        <end position="35"/>
    </location>
</feature>
<feature type="region of interest" description="Disordered" evidence="1">
    <location>
        <begin position="11"/>
        <end position="35"/>
    </location>
</feature>
<comment type="caution">
    <text evidence="2">The sequence shown here is derived from an EMBL/GenBank/DDBJ whole genome shotgun (WGS) entry which is preliminary data.</text>
</comment>
<sequence length="309" mass="34616">MQRALRNSYFFLEDGGRPSQPAQPSRDYQTPTETQTYHVSRIKLKEHLRSCRPGWMWDYSLPKESGSKNESGARSEFGSPEFRSLTTELGAHVLAARIEAEVPKIANGATHSDDEATIWIPVDVRNNYKLGIIDLGNAVVPAPVKVRVSDIFTMIRRKPVEASNAASAIFSAITNEITCVRSWPYLGERKIFINSIAGQDYRNLGIRYDASDPFWIHVSDGREAGADSEFTWYEKAGADEKDTKDAHKKKADAVRVHVPKAPGIQLHPTQKEDDTYVLSITLPQKAMDVLKSRPKFKTLMQDIGANDNP</sequence>
<reference evidence="2 3" key="1">
    <citation type="submission" date="2023-01" db="EMBL/GenBank/DDBJ databases">
        <title>Analysis of 21 Apiospora genomes using comparative genomics revels a genus with tremendous synthesis potential of carbohydrate active enzymes and secondary metabolites.</title>
        <authorList>
            <person name="Sorensen T."/>
        </authorList>
    </citation>
    <scope>NUCLEOTIDE SEQUENCE [LARGE SCALE GENOMIC DNA]</scope>
    <source>
        <strain evidence="2 3">CBS 117206</strain>
    </source>
</reference>
<protein>
    <submittedName>
        <fullName evidence="2">Uncharacterized protein</fullName>
    </submittedName>
</protein>
<dbReference type="AlphaFoldDB" id="A0AAW0QHD5"/>
<dbReference type="EMBL" id="JAQQWP010000008">
    <property type="protein sequence ID" value="KAK8104959.1"/>
    <property type="molecule type" value="Genomic_DNA"/>
</dbReference>
<accession>A0AAW0QHD5</accession>
<evidence type="ECO:0000313" key="2">
    <source>
        <dbReference type="EMBL" id="KAK8104959.1"/>
    </source>
</evidence>
<gene>
    <name evidence="2" type="ORF">PG999_008318</name>
</gene>